<comment type="caution">
    <text evidence="2">The sequence shown here is derived from an EMBL/GenBank/DDBJ whole genome shotgun (WGS) entry which is preliminary data.</text>
</comment>
<evidence type="ECO:0000313" key="2">
    <source>
        <dbReference type="EMBL" id="MCO1658178.1"/>
    </source>
</evidence>
<dbReference type="RefSeq" id="WP_252441840.1">
    <property type="nucleotide sequence ID" value="NZ_JAGSOV010000051.1"/>
</dbReference>
<feature type="compositionally biased region" description="Low complexity" evidence="1">
    <location>
        <begin position="10"/>
        <end position="20"/>
    </location>
</feature>
<evidence type="ECO:0000313" key="3">
    <source>
        <dbReference type="Proteomes" id="UP001165283"/>
    </source>
</evidence>
<accession>A0ABT1A5A6</accession>
<proteinExistence type="predicted"/>
<name>A0ABT1A5A6_9PSEU</name>
<reference evidence="2" key="1">
    <citation type="submission" date="2021-04" db="EMBL/GenBank/DDBJ databases">
        <title>Pseudonocardia sp. nov., isolated from sandy soil of mangrove forest.</title>
        <authorList>
            <person name="Zan Z."/>
            <person name="Huang R."/>
            <person name="Liu W."/>
        </authorList>
    </citation>
    <scope>NUCLEOTIDE SEQUENCE</scope>
    <source>
        <strain evidence="2">S2-4</strain>
    </source>
</reference>
<gene>
    <name evidence="2" type="ORF">KDL28_24250</name>
</gene>
<dbReference type="EMBL" id="JAGSOV010000051">
    <property type="protein sequence ID" value="MCO1658178.1"/>
    <property type="molecule type" value="Genomic_DNA"/>
</dbReference>
<organism evidence="2 3">
    <name type="scientific">Pseudonocardia humida</name>
    <dbReference type="NCBI Taxonomy" id="2800819"/>
    <lineage>
        <taxon>Bacteria</taxon>
        <taxon>Bacillati</taxon>
        <taxon>Actinomycetota</taxon>
        <taxon>Actinomycetes</taxon>
        <taxon>Pseudonocardiales</taxon>
        <taxon>Pseudonocardiaceae</taxon>
        <taxon>Pseudonocardia</taxon>
    </lineage>
</organism>
<sequence length="213" mass="22031">MSVRARRRSAAPTASASAPTLRGQLGERLGAALVHGDGEVLVDQPAGRLGGFGDAGLLVGVEPGLAGGLGHDLVGLRLGGGQDLRGLALGLAPAVLDLGLGPGQHAGDLVLGHPHHRPHALAHALDALRGAQQRTDLRSQPFGPGACLVQLMGELRRLIHRGVAVVHQDAHLGLDPAQVPLDLRLVVALPDHGEPGRRRSGVWWHAGHRTPEA</sequence>
<feature type="region of interest" description="Disordered" evidence="1">
    <location>
        <begin position="1"/>
        <end position="22"/>
    </location>
</feature>
<keyword evidence="3" id="KW-1185">Reference proteome</keyword>
<protein>
    <submittedName>
        <fullName evidence="2">Uncharacterized protein</fullName>
    </submittedName>
</protein>
<dbReference type="Proteomes" id="UP001165283">
    <property type="component" value="Unassembled WGS sequence"/>
</dbReference>
<evidence type="ECO:0000256" key="1">
    <source>
        <dbReference type="SAM" id="MobiDB-lite"/>
    </source>
</evidence>